<name>A0A2G7HK28_9CLOT</name>
<gene>
    <name evidence="1" type="ORF">CS538_02855</name>
</gene>
<dbReference type="EMBL" id="PEIK01000002">
    <property type="protein sequence ID" value="PIH05449.1"/>
    <property type="molecule type" value="Genomic_DNA"/>
</dbReference>
<evidence type="ECO:0000313" key="2">
    <source>
        <dbReference type="Proteomes" id="UP000231322"/>
    </source>
</evidence>
<organism evidence="1 2">
    <name type="scientific">Clostridium combesii</name>
    <dbReference type="NCBI Taxonomy" id="39481"/>
    <lineage>
        <taxon>Bacteria</taxon>
        <taxon>Bacillati</taxon>
        <taxon>Bacillota</taxon>
        <taxon>Clostridia</taxon>
        <taxon>Eubacteriales</taxon>
        <taxon>Clostridiaceae</taxon>
        <taxon>Clostridium</taxon>
    </lineage>
</organism>
<dbReference type="Proteomes" id="UP000231322">
    <property type="component" value="Unassembled WGS sequence"/>
</dbReference>
<keyword evidence="2" id="KW-1185">Reference proteome</keyword>
<accession>A0A2G7HK28</accession>
<protein>
    <submittedName>
        <fullName evidence="1">Uncharacterized protein</fullName>
    </submittedName>
</protein>
<reference evidence="1 2" key="1">
    <citation type="submission" date="2017-10" db="EMBL/GenBank/DDBJ databases">
        <title>Reclassification of Eubacterium combesii and discrepancies in the nomenclature of botulinum neurotoxin producing clostridia. Request for an Opinion.</title>
        <authorList>
            <person name="Dobritsa A.P."/>
            <person name="Kutumbaka K.K."/>
            <person name="Samadpour M."/>
        </authorList>
    </citation>
    <scope>NUCLEOTIDE SEQUENCE [LARGE SCALE GENOMIC DNA]</scope>
    <source>
        <strain evidence="1 2">DSM 20696</strain>
    </source>
</reference>
<comment type="caution">
    <text evidence="1">The sequence shown here is derived from an EMBL/GenBank/DDBJ whole genome shotgun (WGS) entry which is preliminary data.</text>
</comment>
<sequence length="50" mass="5629">MNNSEYDDGLFKNNLPYVIIFNIDKALGGGNLAQQYTKKNDSKGIYKDAE</sequence>
<dbReference type="AlphaFoldDB" id="A0A2G7HK28"/>
<evidence type="ECO:0000313" key="1">
    <source>
        <dbReference type="EMBL" id="PIH05449.1"/>
    </source>
</evidence>
<proteinExistence type="predicted"/>